<dbReference type="AlphaFoldDB" id="A0A1C1YTF1"/>
<dbReference type="Proteomes" id="UP000094795">
    <property type="component" value="Unassembled WGS sequence"/>
</dbReference>
<evidence type="ECO:0000256" key="1">
    <source>
        <dbReference type="SAM" id="SignalP"/>
    </source>
</evidence>
<dbReference type="EMBL" id="LQZT01000034">
    <property type="protein sequence ID" value="OCW56803.1"/>
    <property type="molecule type" value="Genomic_DNA"/>
</dbReference>
<sequence length="410" mass="43017">MQEINLMSFQFSPSRLLSTSVMAIGLASVSLPAWALDADDFATKVAALATRGGAKLSFSAVEPDGSTVVLKSVRIEVPDAKPLAIGDVTFEGVEEEDDGSYYVEQALFPSVDMEKDGARLTVDDIAMTGLTVPAEPVSDETSLDGLSLAYGMSTGPIKVVKDGKQLFSMSGIEQTTERADDGSSLAVDFEGSDIMIDLSMVENPKVKDALSSMGYTSLHGDLKLKGTWDIEPGILDLSEYSLALDDVGRLAMSFQISGYTLDLVKALQQAQAAAAANPDPQAAQQAMGLASLGLMQQLNFVSAKITFEDDSVTEKALAYAGKQQGMSGEQMGMAFKGMLPLMLGQLGIPALQQQVSAAASTYLDNPGNITITAKPANPVAVPVLMGAGMGGDPKTLVDLLNVQVTANQPN</sequence>
<proteinExistence type="predicted"/>
<evidence type="ECO:0008006" key="4">
    <source>
        <dbReference type="Google" id="ProtNLM"/>
    </source>
</evidence>
<name>A0A1C1YTF1_9HYPH</name>
<protein>
    <recommendedName>
        <fullName evidence="4">DUF945 domain-containing protein</fullName>
    </recommendedName>
</protein>
<feature type="chain" id="PRO_5008656406" description="DUF945 domain-containing protein" evidence="1">
    <location>
        <begin position="36"/>
        <end position="410"/>
    </location>
</feature>
<keyword evidence="3" id="KW-1185">Reference proteome</keyword>
<dbReference type="STRING" id="1480615.AWJ14_17960"/>
<keyword evidence="1" id="KW-0732">Signal</keyword>
<accession>A0A1C1YTF1</accession>
<evidence type="ECO:0000313" key="3">
    <source>
        <dbReference type="Proteomes" id="UP000094795"/>
    </source>
</evidence>
<gene>
    <name evidence="2" type="ORF">AWJ14_17960</name>
</gene>
<reference evidence="2 3" key="1">
    <citation type="submission" date="2015-12" db="EMBL/GenBank/DDBJ databases">
        <authorList>
            <person name="Shamseldin A."/>
            <person name="Moawad H."/>
            <person name="Abd El-Rahim W.M."/>
            <person name="Sadowsky M.J."/>
        </authorList>
    </citation>
    <scope>NUCLEOTIDE SEQUENCE [LARGE SCALE GENOMIC DNA]</scope>
    <source>
        <strain evidence="2 3">JC234</strain>
    </source>
</reference>
<comment type="caution">
    <text evidence="2">The sequence shown here is derived from an EMBL/GenBank/DDBJ whole genome shotgun (WGS) entry which is preliminary data.</text>
</comment>
<evidence type="ECO:0000313" key="2">
    <source>
        <dbReference type="EMBL" id="OCW56803.1"/>
    </source>
</evidence>
<feature type="signal peptide" evidence="1">
    <location>
        <begin position="1"/>
        <end position="35"/>
    </location>
</feature>
<organism evidence="2 3">
    <name type="scientific">Hoeflea olei</name>
    <dbReference type="NCBI Taxonomy" id="1480615"/>
    <lineage>
        <taxon>Bacteria</taxon>
        <taxon>Pseudomonadati</taxon>
        <taxon>Pseudomonadota</taxon>
        <taxon>Alphaproteobacteria</taxon>
        <taxon>Hyphomicrobiales</taxon>
        <taxon>Rhizobiaceae</taxon>
        <taxon>Hoeflea</taxon>
    </lineage>
</organism>